<keyword evidence="7 8" id="KW-0378">Hydrolase</keyword>
<evidence type="ECO:0000256" key="7">
    <source>
        <dbReference type="ARBA" id="ARBA00022801"/>
    </source>
</evidence>
<proteinExistence type="inferred from homology"/>
<dbReference type="OrthoDB" id="7462577at2759"/>
<dbReference type="PROSITE" id="PS51975">
    <property type="entry name" value="RNASE_H_2"/>
    <property type="match status" value="1"/>
</dbReference>
<evidence type="ECO:0000313" key="12">
    <source>
        <dbReference type="EMBL" id="WEL38218.1"/>
    </source>
</evidence>
<organism evidence="11 13">
    <name type="scientific">Encephalitozoon hellem</name>
    <name type="common">Microsporidian parasite</name>
    <dbReference type="NCBI Taxonomy" id="27973"/>
    <lineage>
        <taxon>Eukaryota</taxon>
        <taxon>Fungi</taxon>
        <taxon>Fungi incertae sedis</taxon>
        <taxon>Microsporidia</taxon>
        <taxon>Unikaryonidae</taxon>
        <taxon>Encephalitozoon</taxon>
    </lineage>
</organism>
<feature type="domain" description="RNase H type-2" evidence="10">
    <location>
        <begin position="17"/>
        <end position="224"/>
    </location>
</feature>
<dbReference type="Proteomes" id="UP001217963">
    <property type="component" value="Chromosome III"/>
</dbReference>
<dbReference type="Gene3D" id="3.30.420.10">
    <property type="entry name" value="Ribonuclease H-like superfamily/Ribonuclease H"/>
    <property type="match status" value="1"/>
</dbReference>
<reference evidence="11" key="1">
    <citation type="submission" date="2021-05" db="EMBL/GenBank/DDBJ databases">
        <title>Encephalitozoon hellem ATCC 50604 Complete Genome.</title>
        <authorList>
            <person name="Mascarenhas dos Santos A.C."/>
            <person name="Julian A.T."/>
            <person name="Pombert J.-F."/>
        </authorList>
    </citation>
    <scope>NUCLEOTIDE SEQUENCE</scope>
    <source>
        <strain evidence="11">ATCC 50604</strain>
    </source>
</reference>
<protein>
    <recommendedName>
        <fullName evidence="9">Ribonuclease</fullName>
        <ecNumber evidence="9">3.1.26.4</ecNumber>
    </recommendedName>
</protein>
<dbReference type="InterPro" id="IPR004649">
    <property type="entry name" value="RNase_H2_suA"/>
</dbReference>
<evidence type="ECO:0000313" key="14">
    <source>
        <dbReference type="Proteomes" id="UP001217963"/>
    </source>
</evidence>
<evidence type="ECO:0000313" key="11">
    <source>
        <dbReference type="EMBL" id="UTX42759.1"/>
    </source>
</evidence>
<feature type="binding site" evidence="8">
    <location>
        <position position="125"/>
    </location>
    <ligand>
        <name>a divalent metal cation</name>
        <dbReference type="ChEBI" id="CHEBI:60240"/>
    </ligand>
</feature>
<evidence type="ECO:0000256" key="9">
    <source>
        <dbReference type="RuleBase" id="RU003515"/>
    </source>
</evidence>
<dbReference type="Proteomes" id="UP001059546">
    <property type="component" value="Chromosome III"/>
</dbReference>
<dbReference type="EMBL" id="CP075149">
    <property type="protein sequence ID" value="UTX42759.1"/>
    <property type="molecule type" value="Genomic_DNA"/>
</dbReference>
<evidence type="ECO:0000256" key="3">
    <source>
        <dbReference type="ARBA" id="ARBA00007058"/>
    </source>
</evidence>
<dbReference type="GO" id="GO:0043137">
    <property type="term" value="P:DNA replication, removal of RNA primer"/>
    <property type="evidence" value="ECO:0007669"/>
    <property type="project" value="TreeGrafter"/>
</dbReference>
<keyword evidence="4 8" id="KW-0540">Nuclease</keyword>
<evidence type="ECO:0000256" key="8">
    <source>
        <dbReference type="PROSITE-ProRule" id="PRU01319"/>
    </source>
</evidence>
<dbReference type="EMBL" id="CP119064">
    <property type="protein sequence ID" value="WEL38218.1"/>
    <property type="molecule type" value="Genomic_DNA"/>
</dbReference>
<evidence type="ECO:0000256" key="6">
    <source>
        <dbReference type="ARBA" id="ARBA00022759"/>
    </source>
</evidence>
<sequence>MESKNIFFSSLEETSEEVVIGIDEAGRGPVIGYMVYGALVAPKSALEATGFRDSKVLTPAQRHCFFQMIKEKGFGYIYHCTHPDYITEMMQLRSTTLDRISIASVFQILDEIKTKCKKVEAVYVDTLGDCEKYKSKLNASYPYRFVVEKKADSKFQVVSGASIVAKVQRDVLISEFGNDLGSGYPSDPDTVEWLKRNANVVFGFPPGVRYSWSTAKKILGERKSKPLKGILSGFYFDST</sequence>
<dbReference type="PANTHER" id="PTHR10954">
    <property type="entry name" value="RIBONUCLEASE H2 SUBUNIT A"/>
    <property type="match status" value="1"/>
</dbReference>
<dbReference type="InterPro" id="IPR012337">
    <property type="entry name" value="RNaseH-like_sf"/>
</dbReference>
<keyword evidence="14" id="KW-1185">Reference proteome</keyword>
<evidence type="ECO:0000256" key="4">
    <source>
        <dbReference type="ARBA" id="ARBA00022722"/>
    </source>
</evidence>
<dbReference type="GO" id="GO:0006298">
    <property type="term" value="P:mismatch repair"/>
    <property type="evidence" value="ECO:0007669"/>
    <property type="project" value="TreeGrafter"/>
</dbReference>
<gene>
    <name evidence="11" type="ORF">GPU96_03g04810</name>
    <name evidence="12" type="ORF">PFJ87_03g00760</name>
</gene>
<dbReference type="SUPFAM" id="SSF53098">
    <property type="entry name" value="Ribonuclease H-like"/>
    <property type="match status" value="1"/>
</dbReference>
<evidence type="ECO:0000256" key="2">
    <source>
        <dbReference type="ARBA" id="ARBA00001946"/>
    </source>
</evidence>
<dbReference type="NCBIfam" id="TIGR00729">
    <property type="entry name" value="ribonuclease HII"/>
    <property type="match status" value="1"/>
</dbReference>
<comment type="catalytic activity">
    <reaction evidence="1 8 9">
        <text>Endonucleolytic cleavage to 5'-phosphomonoester.</text>
        <dbReference type="EC" id="3.1.26.4"/>
    </reaction>
</comment>
<dbReference type="InterPro" id="IPR024567">
    <property type="entry name" value="RNase_HII/HIII_dom"/>
</dbReference>
<dbReference type="InterPro" id="IPR036397">
    <property type="entry name" value="RNaseH_sf"/>
</dbReference>
<evidence type="ECO:0000256" key="1">
    <source>
        <dbReference type="ARBA" id="ARBA00000077"/>
    </source>
</evidence>
<dbReference type="AlphaFoldDB" id="A0A9Q9F7S8"/>
<dbReference type="InterPro" id="IPR001352">
    <property type="entry name" value="RNase_HII/HIII"/>
</dbReference>
<reference evidence="12 14" key="2">
    <citation type="submission" date="2023-02" db="EMBL/GenBank/DDBJ databases">
        <title>Encephalitozoon hellem ATCC 50451 complete genome.</title>
        <authorList>
            <person name="Mascarenhas dos Santos A.C."/>
            <person name="Julian A.T."/>
            <person name="Pombert J.-F."/>
        </authorList>
    </citation>
    <scope>NUCLEOTIDE SEQUENCE [LARGE SCALE GENOMIC DNA]</scope>
    <source>
        <strain evidence="12 14">ATCC 50451</strain>
    </source>
</reference>
<comment type="cofactor">
    <cofactor evidence="8">
        <name>Mn(2+)</name>
        <dbReference type="ChEBI" id="CHEBI:29035"/>
    </cofactor>
    <cofactor evidence="8">
        <name>Mg(2+)</name>
        <dbReference type="ChEBI" id="CHEBI:18420"/>
    </cofactor>
    <text evidence="8">Manganese or magnesium. Binds 1 divalent metal ion per monomer in the absence of substrate. May bind a second metal ion after substrate binding.</text>
</comment>
<keyword evidence="5 8" id="KW-0479">Metal-binding</keyword>
<dbReference type="Gene3D" id="1.10.10.460">
    <property type="entry name" value="Ribonuclease hii. Domain 2"/>
    <property type="match status" value="1"/>
</dbReference>
<dbReference type="GO" id="GO:0003723">
    <property type="term" value="F:RNA binding"/>
    <property type="evidence" value="ECO:0007669"/>
    <property type="project" value="UniProtKB-UniRule"/>
</dbReference>
<evidence type="ECO:0000256" key="5">
    <source>
        <dbReference type="ARBA" id="ARBA00022723"/>
    </source>
</evidence>
<name>A0A9Q9F7S8_ENCHE</name>
<dbReference type="InterPro" id="IPR023160">
    <property type="entry name" value="RNase_HII_hlx-loop-hlx_cap_dom"/>
</dbReference>
<dbReference type="PANTHER" id="PTHR10954:SF7">
    <property type="entry name" value="RIBONUCLEASE H2 SUBUNIT A"/>
    <property type="match status" value="1"/>
</dbReference>
<dbReference type="GO" id="GO:0032299">
    <property type="term" value="C:ribonuclease H2 complex"/>
    <property type="evidence" value="ECO:0007669"/>
    <property type="project" value="TreeGrafter"/>
</dbReference>
<comment type="function">
    <text evidence="9">Endonuclease that specifically degrades the RNA of RNA-DNA hybrids.</text>
</comment>
<dbReference type="CDD" id="cd07181">
    <property type="entry name" value="RNase_HII_eukaryota_like"/>
    <property type="match status" value="1"/>
</dbReference>
<feature type="binding site" evidence="8">
    <location>
        <position position="23"/>
    </location>
    <ligand>
        <name>a divalent metal cation</name>
        <dbReference type="ChEBI" id="CHEBI:60240"/>
    </ligand>
</feature>
<dbReference type="EC" id="3.1.26.4" evidence="9"/>
<dbReference type="GO" id="GO:0004523">
    <property type="term" value="F:RNA-DNA hybrid ribonuclease activity"/>
    <property type="evidence" value="ECO:0007669"/>
    <property type="project" value="UniProtKB-UniRule"/>
</dbReference>
<accession>A0A9Q9F7S8</accession>
<evidence type="ECO:0000259" key="10">
    <source>
        <dbReference type="PROSITE" id="PS51975"/>
    </source>
</evidence>
<feature type="binding site" evidence="8">
    <location>
        <position position="24"/>
    </location>
    <ligand>
        <name>a divalent metal cation</name>
        <dbReference type="ChEBI" id="CHEBI:60240"/>
    </ligand>
</feature>
<evidence type="ECO:0000313" key="13">
    <source>
        <dbReference type="Proteomes" id="UP001059546"/>
    </source>
</evidence>
<keyword evidence="6 8" id="KW-0255">Endonuclease</keyword>
<comment type="cofactor">
    <cofactor evidence="2">
        <name>Mg(2+)</name>
        <dbReference type="ChEBI" id="CHEBI:18420"/>
    </cofactor>
</comment>
<dbReference type="FunFam" id="1.10.10.460:FF:000001">
    <property type="entry name" value="Ribonuclease"/>
    <property type="match status" value="1"/>
</dbReference>
<dbReference type="GO" id="GO:0046872">
    <property type="term" value="F:metal ion binding"/>
    <property type="evidence" value="ECO:0007669"/>
    <property type="project" value="UniProtKB-KW"/>
</dbReference>
<comment type="similarity">
    <text evidence="3">Belongs to the RNase HII family. Eukaryotic subfamily.</text>
</comment>
<dbReference type="Pfam" id="PF01351">
    <property type="entry name" value="RNase_HII"/>
    <property type="match status" value="1"/>
</dbReference>